<dbReference type="InterPro" id="IPR040042">
    <property type="entry name" value="Branching_enz_MT3115-like"/>
</dbReference>
<feature type="active site" description="Nucleophile" evidence="3">
    <location>
        <position position="185"/>
    </location>
</feature>
<evidence type="ECO:0000256" key="4">
    <source>
        <dbReference type="PIRSR" id="PIRSR640042-2"/>
    </source>
</evidence>
<dbReference type="EMBL" id="DTHV01000114">
    <property type="protein sequence ID" value="HGW60499.1"/>
    <property type="molecule type" value="Genomic_DNA"/>
</dbReference>
<gene>
    <name evidence="8" type="ORF">ENV82_03605</name>
</gene>
<dbReference type="Pfam" id="PF03065">
    <property type="entry name" value="Glyco_hydro_57"/>
    <property type="match status" value="1"/>
</dbReference>
<feature type="binding site" evidence="4">
    <location>
        <position position="402"/>
    </location>
    <ligand>
        <name>substrate</name>
    </ligand>
</feature>
<name>A0A7C4XYZ3_9BACT</name>
<feature type="binding site" evidence="4">
    <location>
        <position position="462"/>
    </location>
    <ligand>
        <name>substrate</name>
    </ligand>
</feature>
<dbReference type="GO" id="GO:0030979">
    <property type="term" value="P:alpha-glucan biosynthetic process"/>
    <property type="evidence" value="ECO:0007669"/>
    <property type="project" value="InterPro"/>
</dbReference>
<dbReference type="PANTHER" id="PTHR41695">
    <property type="entry name" value="1,4-ALPHA-GLUCAN BRANCHING ENZYME RV3031-RELATED"/>
    <property type="match status" value="1"/>
</dbReference>
<dbReference type="PANTHER" id="PTHR41695:SF1">
    <property type="entry name" value="1,4-ALPHA-GLUCAN BRANCHING ENZYME TK1436"/>
    <property type="match status" value="1"/>
</dbReference>
<comment type="similarity">
    <text evidence="1 5">Belongs to the glycosyl hydrolase 57 family.</text>
</comment>
<feature type="active site" description="Proton donor" evidence="3">
    <location>
        <position position="348"/>
    </location>
</feature>
<reference evidence="8" key="1">
    <citation type="journal article" date="2020" name="mSystems">
        <title>Genome- and Community-Level Interaction Insights into Carbon Utilization and Element Cycling Functions of Hydrothermarchaeota in Hydrothermal Sediment.</title>
        <authorList>
            <person name="Zhou Z."/>
            <person name="Liu Y."/>
            <person name="Xu W."/>
            <person name="Pan J."/>
            <person name="Luo Z.H."/>
            <person name="Li M."/>
        </authorList>
    </citation>
    <scope>NUCLEOTIDE SEQUENCE [LARGE SCALE GENOMIC DNA]</scope>
    <source>
        <strain evidence="8">SpSt-794</strain>
    </source>
</reference>
<dbReference type="AlphaFoldDB" id="A0A7C4XYZ3"/>
<dbReference type="Pfam" id="PF09210">
    <property type="entry name" value="BE_C"/>
    <property type="match status" value="1"/>
</dbReference>
<feature type="domain" description="Glycoside hydrolase family 57 N-terminal" evidence="6">
    <location>
        <begin position="6"/>
        <end position="390"/>
    </location>
</feature>
<proteinExistence type="inferred from homology"/>
<dbReference type="CDD" id="cd10792">
    <property type="entry name" value="GH57N_AmyC_like"/>
    <property type="match status" value="1"/>
</dbReference>
<evidence type="ECO:0000259" key="6">
    <source>
        <dbReference type="Pfam" id="PF03065"/>
    </source>
</evidence>
<dbReference type="InterPro" id="IPR028995">
    <property type="entry name" value="Glyco_hydro_57/38_cen_sf"/>
</dbReference>
<feature type="binding site" evidence="4">
    <location>
        <position position="254"/>
    </location>
    <ligand>
        <name>substrate</name>
    </ligand>
</feature>
<evidence type="ECO:0000256" key="2">
    <source>
        <dbReference type="ARBA" id="ARBA00023277"/>
    </source>
</evidence>
<dbReference type="Gene3D" id="1.20.1430.10">
    <property type="entry name" value="Families 57/38 glycoside transferase, middle domain"/>
    <property type="match status" value="1"/>
</dbReference>
<dbReference type="InterPro" id="IPR027291">
    <property type="entry name" value="Glyco_hydro_38_N_sf"/>
</dbReference>
<evidence type="ECO:0000259" key="7">
    <source>
        <dbReference type="Pfam" id="PF09210"/>
    </source>
</evidence>
<protein>
    <submittedName>
        <fullName evidence="8">DUF1957 domain-containing protein</fullName>
    </submittedName>
</protein>
<feature type="binding site" evidence="4">
    <location>
        <position position="237"/>
    </location>
    <ligand>
        <name>substrate</name>
    </ligand>
</feature>
<evidence type="ECO:0000256" key="1">
    <source>
        <dbReference type="ARBA" id="ARBA00006821"/>
    </source>
</evidence>
<dbReference type="GO" id="GO:0005576">
    <property type="term" value="C:extracellular region"/>
    <property type="evidence" value="ECO:0007669"/>
    <property type="project" value="TreeGrafter"/>
</dbReference>
<dbReference type="InterPro" id="IPR004300">
    <property type="entry name" value="Glyco_hydro_57_N"/>
</dbReference>
<evidence type="ECO:0000256" key="3">
    <source>
        <dbReference type="PIRSR" id="PIRSR640042-1"/>
    </source>
</evidence>
<sequence length="526" mass="61387">MKGYLAIVLHSHLPFVKHPEEEFFIEENWLFEAILESYLPLLYNFYRLKKEDIPFKITMSLTPPLSNMLLDALLMDRFKRYVNSRIELTKELIKEGGSAKENLIFYRARFETLFNFFENELKGNVINGFKKLEQDGDLEVITCSATHEILPLEVHRKIQEVQVQLGIENYRQIFGKDPKGIWLGECAYAPPISQILSKYGIKYTILDAHGLFNAKPAPLYGIHAPIVSEDGVAFFGRDPEASKQVWSAKEGYPGDFNYREFYKDIVYELDSEKIKTYIHPAGFKFDSGIKIHRITGHVGLDKKELYNRNKAEEMVEIHAGNYMFNRERQIEYLSHIMDRKPIVVAPFDTELFGHWWFEGPDFLYKLFKKIHKDSSVVKTITLSQYLEEYPVLQVSSPAISSWGDGGYFKVWLNDSTDWIYPHLYTIGKKMLGIVNKIKNPNEIQKRALNMLGRELLLAESSDWAFLITVGTAVSYAKERQTFHINAFNKIYNEILNNNIDETFLDYLEQRDSIFPFLNYNIFTEER</sequence>
<evidence type="ECO:0000313" key="8">
    <source>
        <dbReference type="EMBL" id="HGW60499.1"/>
    </source>
</evidence>
<feature type="domain" description="1,4-alpha-glucan branching enzyme C-terminal" evidence="7">
    <location>
        <begin position="422"/>
        <end position="522"/>
    </location>
</feature>
<dbReference type="GO" id="GO:0003844">
    <property type="term" value="F:1,4-alpha-glucan branching enzyme activity"/>
    <property type="evidence" value="ECO:0007669"/>
    <property type="project" value="InterPro"/>
</dbReference>
<evidence type="ECO:0000256" key="5">
    <source>
        <dbReference type="RuleBase" id="RU361196"/>
    </source>
</evidence>
<accession>A0A7C4XYZ3</accession>
<organism evidence="8">
    <name type="scientific">Caldisericum exile</name>
    <dbReference type="NCBI Taxonomy" id="693075"/>
    <lineage>
        <taxon>Bacteria</taxon>
        <taxon>Pseudomonadati</taxon>
        <taxon>Caldisericota/Cryosericota group</taxon>
        <taxon>Caldisericota</taxon>
        <taxon>Caldisericia</taxon>
        <taxon>Caldisericales</taxon>
        <taxon>Caldisericaceae</taxon>
        <taxon>Caldisericum</taxon>
    </lineage>
</organism>
<dbReference type="InterPro" id="IPR015293">
    <property type="entry name" value="BE_C"/>
</dbReference>
<dbReference type="SUPFAM" id="SSF88713">
    <property type="entry name" value="Glycoside hydrolase/deacetylase"/>
    <property type="match status" value="1"/>
</dbReference>
<dbReference type="Gene3D" id="3.20.110.10">
    <property type="entry name" value="Glycoside hydrolase 38, N terminal domain"/>
    <property type="match status" value="1"/>
</dbReference>
<comment type="caution">
    <text evidence="8">The sequence shown here is derived from an EMBL/GenBank/DDBJ whole genome shotgun (WGS) entry which is preliminary data.</text>
</comment>
<dbReference type="InterPro" id="IPR011330">
    <property type="entry name" value="Glyco_hydro/deAcase_b/a-brl"/>
</dbReference>
<dbReference type="SUPFAM" id="SSF88688">
    <property type="entry name" value="Families 57/38 glycoside transferase middle domain"/>
    <property type="match status" value="1"/>
</dbReference>
<dbReference type="InterPro" id="IPR037090">
    <property type="entry name" value="57_glycoside_trans_central"/>
</dbReference>
<keyword evidence="2 5" id="KW-0119">Carbohydrate metabolism</keyword>